<keyword evidence="5" id="KW-0239">DNA-directed DNA polymerase</keyword>
<dbReference type="Gene3D" id="3.40.50.300">
    <property type="entry name" value="P-loop containing nucleotide triphosphate hydrolases"/>
    <property type="match status" value="1"/>
</dbReference>
<dbReference type="SUPFAM" id="SSF48019">
    <property type="entry name" value="post-AAA+ oligomerization domain-like"/>
    <property type="match status" value="1"/>
</dbReference>
<dbReference type="Pfam" id="PF21694">
    <property type="entry name" value="DNA_pol3_delta_C"/>
    <property type="match status" value="1"/>
</dbReference>
<evidence type="ECO:0000256" key="4">
    <source>
        <dbReference type="ARBA" id="ARBA00022705"/>
    </source>
</evidence>
<reference evidence="9 10" key="1">
    <citation type="submission" date="2019-07" db="EMBL/GenBank/DDBJ databases">
        <title>Whole genome shotgun sequence of Rhodospirillum oryzae NBRC 107573.</title>
        <authorList>
            <person name="Hosoyama A."/>
            <person name="Uohara A."/>
            <person name="Ohji S."/>
            <person name="Ichikawa N."/>
        </authorList>
    </citation>
    <scope>NUCLEOTIDE SEQUENCE [LARGE SCALE GENOMIC DNA]</scope>
    <source>
        <strain evidence="9 10">NBRC 107573</strain>
    </source>
</reference>
<evidence type="ECO:0000256" key="1">
    <source>
        <dbReference type="ARBA" id="ARBA00012417"/>
    </source>
</evidence>
<dbReference type="InterPro" id="IPR005790">
    <property type="entry name" value="DNA_polIII_delta"/>
</dbReference>
<keyword evidence="3" id="KW-0548">Nucleotidyltransferase</keyword>
<evidence type="ECO:0000256" key="6">
    <source>
        <dbReference type="ARBA" id="ARBA00034754"/>
    </source>
</evidence>
<evidence type="ECO:0000256" key="7">
    <source>
        <dbReference type="ARBA" id="ARBA00049244"/>
    </source>
</evidence>
<evidence type="ECO:0000313" key="10">
    <source>
        <dbReference type="Proteomes" id="UP000321567"/>
    </source>
</evidence>
<evidence type="ECO:0000256" key="2">
    <source>
        <dbReference type="ARBA" id="ARBA00022679"/>
    </source>
</evidence>
<dbReference type="RefSeq" id="WP_147162872.1">
    <property type="nucleotide sequence ID" value="NZ_BJZO01000017.1"/>
</dbReference>
<dbReference type="SUPFAM" id="SSF52540">
    <property type="entry name" value="P-loop containing nucleoside triphosphate hydrolases"/>
    <property type="match status" value="1"/>
</dbReference>
<dbReference type="PANTHER" id="PTHR34388">
    <property type="entry name" value="DNA POLYMERASE III SUBUNIT DELTA"/>
    <property type="match status" value="1"/>
</dbReference>
<keyword evidence="2" id="KW-0808">Transferase</keyword>
<dbReference type="GO" id="GO:0003677">
    <property type="term" value="F:DNA binding"/>
    <property type="evidence" value="ECO:0007669"/>
    <property type="project" value="InterPro"/>
</dbReference>
<organism evidence="9 10">
    <name type="scientific">Pararhodospirillum oryzae</name>
    <dbReference type="NCBI Taxonomy" id="478448"/>
    <lineage>
        <taxon>Bacteria</taxon>
        <taxon>Pseudomonadati</taxon>
        <taxon>Pseudomonadota</taxon>
        <taxon>Alphaproteobacteria</taxon>
        <taxon>Rhodospirillales</taxon>
        <taxon>Rhodospirillaceae</taxon>
        <taxon>Pararhodospirillum</taxon>
    </lineage>
</organism>
<dbReference type="InterPro" id="IPR008921">
    <property type="entry name" value="DNA_pol3_clamp-load_cplx_C"/>
</dbReference>
<keyword evidence="10" id="KW-1185">Reference proteome</keyword>
<evidence type="ECO:0000256" key="3">
    <source>
        <dbReference type="ARBA" id="ARBA00022695"/>
    </source>
</evidence>
<comment type="caution">
    <text evidence="9">The sequence shown here is derived from an EMBL/GenBank/DDBJ whole genome shotgun (WGS) entry which is preliminary data.</text>
</comment>
<feature type="domain" description="DNA polymerase III delta subunit-like C-terminal" evidence="8">
    <location>
        <begin position="216"/>
        <end position="332"/>
    </location>
</feature>
<dbReference type="OrthoDB" id="9804983at2"/>
<dbReference type="GO" id="GO:0009360">
    <property type="term" value="C:DNA polymerase III complex"/>
    <property type="evidence" value="ECO:0007669"/>
    <property type="project" value="TreeGrafter"/>
</dbReference>
<dbReference type="EMBL" id="BJZO01000017">
    <property type="protein sequence ID" value="GEO80824.1"/>
    <property type="molecule type" value="Genomic_DNA"/>
</dbReference>
<dbReference type="InterPro" id="IPR027417">
    <property type="entry name" value="P-loop_NTPase"/>
</dbReference>
<dbReference type="Gene3D" id="1.20.272.10">
    <property type="match status" value="1"/>
</dbReference>
<dbReference type="Proteomes" id="UP000321567">
    <property type="component" value="Unassembled WGS sequence"/>
</dbReference>
<evidence type="ECO:0000313" key="9">
    <source>
        <dbReference type="EMBL" id="GEO80824.1"/>
    </source>
</evidence>
<sequence>MKLTGALIQTFLKTPDPKVRAVLVYGADEGLVRERLDRLLRTVVDDPGDPFRVCELTGDDLTRDPARLADEAAALSMTGGRRVVRVRDVGDAHASRLKPFLEHPMGEALVLVQGGTLGARSSLRVLFEGSPIAAALPCYADEGRTLETVIRDMLAAAGLAADSEVMGFLTDQLGGDRALTRSEIDKLITYCGRKDRVELADAQASVGDTARLEMDDLVHAVAEGEAARALRVLDRQRREGTAAVALVRALARHFMRLHQVAGLVAEGRSLEQAMATLKPPVIFTASARFRAQASAWPVARLAQALELILEAEIDLKSSGVVERSTLERLVLRLTRAAQASRPRRR</sequence>
<dbReference type="EC" id="2.7.7.7" evidence="1"/>
<keyword evidence="4" id="KW-0235">DNA replication</keyword>
<dbReference type="GO" id="GO:0006261">
    <property type="term" value="P:DNA-templated DNA replication"/>
    <property type="evidence" value="ECO:0007669"/>
    <property type="project" value="TreeGrafter"/>
</dbReference>
<evidence type="ECO:0000259" key="8">
    <source>
        <dbReference type="Pfam" id="PF21694"/>
    </source>
</evidence>
<dbReference type="InterPro" id="IPR048466">
    <property type="entry name" value="DNA_pol3_delta-like_C"/>
</dbReference>
<name>A0A512H5X7_9PROT</name>
<proteinExistence type="inferred from homology"/>
<dbReference type="AlphaFoldDB" id="A0A512H5X7"/>
<comment type="similarity">
    <text evidence="6">Belongs to the DNA polymerase HolA subunit family.</text>
</comment>
<protein>
    <recommendedName>
        <fullName evidence="1">DNA-directed DNA polymerase</fullName>
        <ecNumber evidence="1">2.7.7.7</ecNumber>
    </recommendedName>
</protein>
<gene>
    <name evidence="9" type="primary">holA</name>
    <name evidence="9" type="ORF">ROR02_09550</name>
</gene>
<dbReference type="NCBIfam" id="TIGR01128">
    <property type="entry name" value="holA"/>
    <property type="match status" value="1"/>
</dbReference>
<dbReference type="GO" id="GO:0003887">
    <property type="term" value="F:DNA-directed DNA polymerase activity"/>
    <property type="evidence" value="ECO:0007669"/>
    <property type="project" value="UniProtKB-KW"/>
</dbReference>
<evidence type="ECO:0000256" key="5">
    <source>
        <dbReference type="ARBA" id="ARBA00022932"/>
    </source>
</evidence>
<dbReference type="Gene3D" id="1.10.8.60">
    <property type="match status" value="1"/>
</dbReference>
<accession>A0A512H5X7</accession>
<comment type="catalytic activity">
    <reaction evidence="7">
        <text>DNA(n) + a 2'-deoxyribonucleoside 5'-triphosphate = DNA(n+1) + diphosphate</text>
        <dbReference type="Rhea" id="RHEA:22508"/>
        <dbReference type="Rhea" id="RHEA-COMP:17339"/>
        <dbReference type="Rhea" id="RHEA-COMP:17340"/>
        <dbReference type="ChEBI" id="CHEBI:33019"/>
        <dbReference type="ChEBI" id="CHEBI:61560"/>
        <dbReference type="ChEBI" id="CHEBI:173112"/>
        <dbReference type="EC" id="2.7.7.7"/>
    </reaction>
</comment>
<dbReference type="PANTHER" id="PTHR34388:SF1">
    <property type="entry name" value="DNA POLYMERASE III SUBUNIT DELTA"/>
    <property type="match status" value="1"/>
</dbReference>